<evidence type="ECO:0000256" key="1">
    <source>
        <dbReference type="SAM" id="SignalP"/>
    </source>
</evidence>
<name>A0A975ESG1_9RHOB</name>
<evidence type="ECO:0000259" key="2">
    <source>
        <dbReference type="Pfam" id="PF00675"/>
    </source>
</evidence>
<dbReference type="EMBL" id="CP060010">
    <property type="protein sequence ID" value="QTN37338.1"/>
    <property type="molecule type" value="Genomic_DNA"/>
</dbReference>
<sequence>MIRFVLGVVMIFAALPAQAEIDIKEVTSPGGITVWLVEEPSIPFVALELRFRGGGTLDLPGKRGATNLMVGLLEEGTGDMDARDFAKATEELAAQFGYRAYDESIALSAKFLTENRDEAIALFRKSVVEPRFDQVSIDRVREQVLSGIRSDAKDPNRIASAKFDELAFGDHPYGSSMDGTEDSVLGLTRDDIIDAHRGALALDRVYVSAVGDITAEELGVMLDDLLMGLPETGAAFAGPAEFSLAGGQTIVDFATPQSVALFGHEGIERDDPDFFAAFLLNTIMGGSSFDNRLMEEVREKRGLTYGIGTYLIAMDQAELYLGSVASVNDRVMQAVDVVKSEWARMASEGPTLEELDAAKAYLTGAYPLRFDGNAAIANIMVGMQMDDLGLDYIAGRNEKVRAVTLEDVRRVAARLMRPEDLHFVIVGQPES</sequence>
<organism evidence="4 5">
    <name type="scientific">Cognatishimia activa</name>
    <dbReference type="NCBI Taxonomy" id="1715691"/>
    <lineage>
        <taxon>Bacteria</taxon>
        <taxon>Pseudomonadati</taxon>
        <taxon>Pseudomonadota</taxon>
        <taxon>Alphaproteobacteria</taxon>
        <taxon>Rhodobacterales</taxon>
        <taxon>Paracoccaceae</taxon>
        <taxon>Cognatishimia</taxon>
    </lineage>
</organism>
<gene>
    <name evidence="4" type="ORF">HZ995_07540</name>
</gene>
<feature type="chain" id="PRO_5037907167" evidence="1">
    <location>
        <begin position="20"/>
        <end position="431"/>
    </location>
</feature>
<dbReference type="PANTHER" id="PTHR11851:SF224">
    <property type="entry name" value="PROCESSING PROTEASE"/>
    <property type="match status" value="1"/>
</dbReference>
<dbReference type="KEGG" id="cact:HZ995_07540"/>
<dbReference type="InterPro" id="IPR050361">
    <property type="entry name" value="MPP/UQCRC_Complex"/>
</dbReference>
<dbReference type="AlphaFoldDB" id="A0A975ESG1"/>
<evidence type="ECO:0000313" key="4">
    <source>
        <dbReference type="EMBL" id="QTN37338.1"/>
    </source>
</evidence>
<dbReference type="GO" id="GO:0046872">
    <property type="term" value="F:metal ion binding"/>
    <property type="evidence" value="ECO:0007669"/>
    <property type="project" value="InterPro"/>
</dbReference>
<dbReference type="Proteomes" id="UP000665026">
    <property type="component" value="Chromosome"/>
</dbReference>
<reference evidence="4" key="1">
    <citation type="submission" date="2020-07" db="EMBL/GenBank/DDBJ databases">
        <title>Genome sequences of bacteria associated with the marine, planktonic diatom Thalassiosira profunda strain ECT2AJA-044.</title>
        <authorList>
            <person name="Gargas C.B."/>
            <person name="Roberts W.R."/>
            <person name="Alverson A.J."/>
        </authorList>
    </citation>
    <scope>NUCLEOTIDE SEQUENCE</scope>
    <source>
        <strain evidence="4">ECT2AJA-044</strain>
    </source>
</reference>
<accession>A0A975ESG1</accession>
<evidence type="ECO:0000313" key="5">
    <source>
        <dbReference type="Proteomes" id="UP000665026"/>
    </source>
</evidence>
<dbReference type="SUPFAM" id="SSF63411">
    <property type="entry name" value="LuxS/MPP-like metallohydrolase"/>
    <property type="match status" value="2"/>
</dbReference>
<dbReference type="Gene3D" id="3.30.830.10">
    <property type="entry name" value="Metalloenzyme, LuxS/M16 peptidase-like"/>
    <property type="match status" value="2"/>
</dbReference>
<dbReference type="InterPro" id="IPR007863">
    <property type="entry name" value="Peptidase_M16_C"/>
</dbReference>
<dbReference type="InterPro" id="IPR011765">
    <property type="entry name" value="Pept_M16_N"/>
</dbReference>
<dbReference type="PANTHER" id="PTHR11851">
    <property type="entry name" value="METALLOPROTEASE"/>
    <property type="match status" value="1"/>
</dbReference>
<dbReference type="InterPro" id="IPR011249">
    <property type="entry name" value="Metalloenz_LuxS/M16"/>
</dbReference>
<feature type="domain" description="Peptidase M16 C-terminal" evidence="3">
    <location>
        <begin position="187"/>
        <end position="361"/>
    </location>
</feature>
<evidence type="ECO:0000259" key="3">
    <source>
        <dbReference type="Pfam" id="PF05193"/>
    </source>
</evidence>
<dbReference type="RefSeq" id="WP_209358046.1">
    <property type="nucleotide sequence ID" value="NZ_CP060010.1"/>
</dbReference>
<proteinExistence type="predicted"/>
<protein>
    <submittedName>
        <fullName evidence="4">Insulinase family protein</fullName>
    </submittedName>
</protein>
<feature type="signal peptide" evidence="1">
    <location>
        <begin position="1"/>
        <end position="19"/>
    </location>
</feature>
<feature type="domain" description="Peptidase M16 N-terminal" evidence="2">
    <location>
        <begin position="34"/>
        <end position="179"/>
    </location>
</feature>
<dbReference type="Pfam" id="PF05193">
    <property type="entry name" value="Peptidase_M16_C"/>
    <property type="match status" value="1"/>
</dbReference>
<keyword evidence="1" id="KW-0732">Signal</keyword>
<dbReference type="Pfam" id="PF00675">
    <property type="entry name" value="Peptidase_M16"/>
    <property type="match status" value="1"/>
</dbReference>